<gene>
    <name evidence="2" type="ORF">OC25_12880</name>
</gene>
<dbReference type="InterPro" id="IPR014729">
    <property type="entry name" value="Rossmann-like_a/b/a_fold"/>
</dbReference>
<dbReference type="InterPro" id="IPR003848">
    <property type="entry name" value="DUF218"/>
</dbReference>
<feature type="domain" description="DUF218" evidence="1">
    <location>
        <begin position="38"/>
        <end position="177"/>
    </location>
</feature>
<dbReference type="Gene3D" id="3.40.50.620">
    <property type="entry name" value="HUPs"/>
    <property type="match status" value="1"/>
</dbReference>
<dbReference type="PANTHER" id="PTHR30336:SF20">
    <property type="entry name" value="DUF218 DOMAIN-CONTAINING PROTEIN"/>
    <property type="match status" value="1"/>
</dbReference>
<dbReference type="Pfam" id="PF02698">
    <property type="entry name" value="DUF218"/>
    <property type="match status" value="1"/>
</dbReference>
<accession>A0A0C1FNP8</accession>
<organism evidence="2 3">
    <name type="scientific">Pedobacter kyungheensis</name>
    <dbReference type="NCBI Taxonomy" id="1069985"/>
    <lineage>
        <taxon>Bacteria</taxon>
        <taxon>Pseudomonadati</taxon>
        <taxon>Bacteroidota</taxon>
        <taxon>Sphingobacteriia</taxon>
        <taxon>Sphingobacteriales</taxon>
        <taxon>Sphingobacteriaceae</taxon>
        <taxon>Pedobacter</taxon>
    </lineage>
</organism>
<keyword evidence="3" id="KW-1185">Reference proteome</keyword>
<evidence type="ECO:0000313" key="3">
    <source>
        <dbReference type="Proteomes" id="UP000031246"/>
    </source>
</evidence>
<dbReference type="InterPro" id="IPR051599">
    <property type="entry name" value="Cell_Envelope_Assoc"/>
</dbReference>
<sequence length="187" mass="21300">MRLLIKAFLILLVLWFSIHTCVTIIDGMNNTPRNADLGIVLGNKVNEDGTLSDRLQKRLERALSLYQDGRVKMLLVSGGRGKEGFNEGDKMRDFLIKKGVPAHAIITDNRGDNTLKTVQNTAKLKSDYHIESIIVVSQYYHITRSKMLFRKNGFDKVFGASPNYLEWRDGYSLVREFVAFYTELLPA</sequence>
<dbReference type="EMBL" id="JSYN01000015">
    <property type="protein sequence ID" value="KIA93328.1"/>
    <property type="molecule type" value="Genomic_DNA"/>
</dbReference>
<dbReference type="RefSeq" id="WP_039476661.1">
    <property type="nucleotide sequence ID" value="NZ_JSYN01000015.1"/>
</dbReference>
<reference evidence="2 3" key="1">
    <citation type="submission" date="2014-10" db="EMBL/GenBank/DDBJ databases">
        <title>Pedobacter Kyungheensis.</title>
        <authorList>
            <person name="Anderson B.M."/>
            <person name="Newman J.D."/>
        </authorList>
    </citation>
    <scope>NUCLEOTIDE SEQUENCE [LARGE SCALE GENOMIC DNA]</scope>
    <source>
        <strain evidence="2 3">KACC 16221</strain>
    </source>
</reference>
<name>A0A0C1FNP8_9SPHI</name>
<protein>
    <recommendedName>
        <fullName evidence="1">DUF218 domain-containing protein</fullName>
    </recommendedName>
</protein>
<evidence type="ECO:0000259" key="1">
    <source>
        <dbReference type="Pfam" id="PF02698"/>
    </source>
</evidence>
<proteinExistence type="predicted"/>
<dbReference type="CDD" id="cd06259">
    <property type="entry name" value="YdcF-like"/>
    <property type="match status" value="1"/>
</dbReference>
<dbReference type="OrthoDB" id="9782395at2"/>
<comment type="caution">
    <text evidence="2">The sequence shown here is derived from an EMBL/GenBank/DDBJ whole genome shotgun (WGS) entry which is preliminary data.</text>
</comment>
<dbReference type="GO" id="GO:0005886">
    <property type="term" value="C:plasma membrane"/>
    <property type="evidence" value="ECO:0007669"/>
    <property type="project" value="TreeGrafter"/>
</dbReference>
<dbReference type="AlphaFoldDB" id="A0A0C1FNP8"/>
<dbReference type="Proteomes" id="UP000031246">
    <property type="component" value="Unassembled WGS sequence"/>
</dbReference>
<dbReference type="PANTHER" id="PTHR30336">
    <property type="entry name" value="INNER MEMBRANE PROTEIN, PROBABLE PERMEASE"/>
    <property type="match status" value="1"/>
</dbReference>
<evidence type="ECO:0000313" key="2">
    <source>
        <dbReference type="EMBL" id="KIA93328.1"/>
    </source>
</evidence>